<feature type="compositionally biased region" description="Acidic residues" evidence="1">
    <location>
        <begin position="1495"/>
        <end position="1510"/>
    </location>
</feature>
<dbReference type="CDD" id="cd00030">
    <property type="entry name" value="C2"/>
    <property type="match status" value="1"/>
</dbReference>
<feature type="region of interest" description="Disordered" evidence="1">
    <location>
        <begin position="304"/>
        <end position="342"/>
    </location>
</feature>
<evidence type="ECO:0000313" key="3">
    <source>
        <dbReference type="EMBL" id="NXX51004.1"/>
    </source>
</evidence>
<dbReference type="GO" id="GO:0060271">
    <property type="term" value="P:cilium assembly"/>
    <property type="evidence" value="ECO:0007669"/>
    <property type="project" value="TreeGrafter"/>
</dbReference>
<dbReference type="Proteomes" id="UP000627253">
    <property type="component" value="Unassembled WGS sequence"/>
</dbReference>
<dbReference type="EMBL" id="WAAF01019951">
    <property type="protein sequence ID" value="NXX51004.1"/>
    <property type="molecule type" value="Genomic_DNA"/>
</dbReference>
<organism evidence="3 4">
    <name type="scientific">Tricholaema leucomelas</name>
    <name type="common">pied barbet</name>
    <dbReference type="NCBI Taxonomy" id="240729"/>
    <lineage>
        <taxon>Eukaryota</taxon>
        <taxon>Metazoa</taxon>
        <taxon>Chordata</taxon>
        <taxon>Craniata</taxon>
        <taxon>Vertebrata</taxon>
        <taxon>Euteleostomi</taxon>
        <taxon>Archelosauria</taxon>
        <taxon>Archosauria</taxon>
        <taxon>Dinosauria</taxon>
        <taxon>Saurischia</taxon>
        <taxon>Theropoda</taxon>
        <taxon>Coelurosauria</taxon>
        <taxon>Aves</taxon>
        <taxon>Neognathae</taxon>
        <taxon>Neoaves</taxon>
        <taxon>Telluraves</taxon>
        <taxon>Coraciimorphae</taxon>
        <taxon>Piciformes</taxon>
        <taxon>Lybiidae</taxon>
        <taxon>Tricholaema lacrymosa</taxon>
    </lineage>
</organism>
<dbReference type="Pfam" id="PF25339">
    <property type="entry name" value="C2_C2CD3_N"/>
    <property type="match status" value="1"/>
</dbReference>
<feature type="region of interest" description="Disordered" evidence="1">
    <location>
        <begin position="153"/>
        <end position="174"/>
    </location>
</feature>
<reference evidence="3" key="1">
    <citation type="submission" date="2020-02" db="EMBL/GenBank/DDBJ databases">
        <title>Bird 10,000 Genomes (B10K) Project - Family phase.</title>
        <authorList>
            <person name="Zhang G."/>
        </authorList>
    </citation>
    <scope>NUCLEOTIDE SEQUENCE</scope>
    <source>
        <strain evidence="3">B10K-DU-002-37</strain>
        <tissue evidence="3">Muscle</tissue>
    </source>
</reference>
<dbReference type="GO" id="GO:0061511">
    <property type="term" value="P:centriole elongation"/>
    <property type="evidence" value="ECO:0007669"/>
    <property type="project" value="TreeGrafter"/>
</dbReference>
<feature type="compositionally biased region" description="Polar residues" evidence="1">
    <location>
        <begin position="153"/>
        <end position="162"/>
    </location>
</feature>
<dbReference type="OrthoDB" id="79771at2759"/>
<feature type="domain" description="C2" evidence="2">
    <location>
        <begin position="1320"/>
        <end position="1456"/>
    </location>
</feature>
<feature type="region of interest" description="Disordered" evidence="1">
    <location>
        <begin position="644"/>
        <end position="716"/>
    </location>
</feature>
<evidence type="ECO:0000313" key="4">
    <source>
        <dbReference type="Proteomes" id="UP000627253"/>
    </source>
</evidence>
<evidence type="ECO:0000256" key="1">
    <source>
        <dbReference type="SAM" id="MobiDB-lite"/>
    </source>
</evidence>
<feature type="compositionally biased region" description="Polar residues" evidence="1">
    <location>
        <begin position="445"/>
        <end position="455"/>
    </location>
</feature>
<feature type="non-terminal residue" evidence="3">
    <location>
        <position position="1"/>
    </location>
</feature>
<feature type="compositionally biased region" description="Pro residues" evidence="1">
    <location>
        <begin position="647"/>
        <end position="662"/>
    </location>
</feature>
<name>A0A852JC93_9PICI</name>
<accession>A0A852JC93</accession>
<feature type="non-terminal residue" evidence="3">
    <location>
        <position position="1866"/>
    </location>
</feature>
<dbReference type="GO" id="GO:0071539">
    <property type="term" value="P:protein localization to centrosome"/>
    <property type="evidence" value="ECO:0007669"/>
    <property type="project" value="TreeGrafter"/>
</dbReference>
<sequence>GEVPASTSLPPLVAGPLRCFLRCTVPRVLWTVPKPPAAVLVRLRWWGETSAGTVFQPAARPGQAPGRTSARYAVRCGARQFAAYLTDMAVLVLEVMTKAGQLPVGRVQVPGLCQLSASNPISGCFSIVSPTSETLGELQVSLVLEPLPELYDTSSSFPTTDASLDPPPAQGSSKLQLLAPSQQPWQPPGHPGNQERKEPLLLEDSSENIQEPFAASHHHLNFPEEPLQVNPREQQVSFSTSTEQESPPRANVRLLSLQSPAAKDLLSALLEQGRRLRDAMVLSAMRASPDMQLQLQQLSPGLEGEGFKASAKSPKSFTSNLLPDADAANPFPSQLSAPQPDLSSEDRAIELLLGSSDLSPVHFWGQPSSLLESLSLGSEVYESELNDPHYDQSLLESLFYSAARSDSSLSDFLSEEDENCPKKGTRRGGLQQTEPVLPQKDSEQQQKVTEVQPSSFVPAEDQPGAAPVRSLGAERLAVLRGIPLARVSVESLQIPAGSCQRGLRGKPPRPAALTKCTFFVEFHFPVGASRDGRGEVSLSTEVVRVASRKVTDDVVKFQQTFVLPVRFGGALIDHWWSSELAFKVCMRRSSQKKPVAVGTAALGLRRVLESELLRVGSEVAVQREEGQPQVGPLKVSLELAADNKDLPPAPASCPAPAQPPPAHAARSPQLELQEPERKSAPGGRPPCLHPHSSEACQEPAAGSRRQEAAREALAQPSGAEAEEALLLQLLLLVPHGRDFVGQGSGPHGSCNVYLSCRLLSPGQASSSAVAWGSTQPALGFCQVMPFALTSKLLERLKNNFMVLEAWNKMGSPNCDRLLGLVKLPLHQFYISFKDPKISQLLLQAQYPVVAVDSYMPVVDVFTGSRSGSLKVLLAMGSAEQIMALQRLKAEEGNVPAVPQCPNHSLQPAPLEPSMSEAEGEGVMLEHLFEIHVESLKGLSALQGTVWGEADCYVQYHFPVQGPVAGPLQGAEWPEDGIQLKPFCTATTLCVPDPIFHAEHHHSFLLPAAVPVQKLLVTAFMAPGGAGGGIQFEVWCRYYYPDTREQMVARGTLPLSRLCAMVTKQHREEVGMQTFSLPLLPSTEASEGFHLRPSGLLDVSVRYQRCMRRGAGTSRGQAVVLSVQIHRAAGLQAAARAVGQKEPAVQCQAEAGLNAYVCVHLPLLPRAGRRRTPAVPGTFCPEFGHLLRFPCDLISLGSGGEAASLGELLHSASIVFSLYHQSSRAGKGTGAPEASRDYLLGTVAVPTRDLLRRSSGISGWYPLTLSEDVMSSSLVQAIVGGLEVSVTFAHPGDRGRVLEAAKLLGWSQESPEDTMGDSDEWEESPQPVVLTISTPRLWLPVHCVLLAGQKNLDPNSCCYLRYKLYDQEATWTSLQRPKRSKDAKKVTVSFKKPKKVTLRRSQGLLWFFREEKLEIQVWWSCGRGSGGERPLDTDCLLGSAYVDLSALAERSWTAQSVSGLYPLFRSDAADLAGAALRIHILLAAPSAPLPARAHQEEEEEEDNSSEDEGTEEGPGGIQQEISEGERLSLRSSQHSGGKAPGGDLGFLESSFAASVLVERAMHLSLEGSPLTRREVAAPSSCVSFPVADAAAPLSSTPVVENTDSPFWGFQQQARLSKELLLDPQQTLVFKVWHKAESERVIGFASVDLSPLLSGFQLLCGWYNILDFGGQCRGQLKVAVSPLQDISHLKEERQARIRARAESSPVGRGCSPALPCPALGGELWICLRGSLPVLWCCRCRQESPAGPRRLRHQEHLHHVRRFHQCLQLAGGSAHRAARGDDCSSSSSSSSSRAALLTALRQNLSELDEVQRYFRQKLSRSLPDFTSRPQHEEQRSDQQGLGSKAADPKGSHLLERSSQLVCQASSLIS</sequence>
<feature type="domain" description="C2" evidence="2">
    <location>
        <begin position="1092"/>
        <end position="1260"/>
    </location>
</feature>
<dbReference type="Gene3D" id="2.60.40.150">
    <property type="entry name" value="C2 domain"/>
    <property type="match status" value="2"/>
</dbReference>
<feature type="region of interest" description="Disordered" evidence="1">
    <location>
        <begin position="1821"/>
        <end position="1854"/>
    </location>
</feature>
<feature type="compositionally biased region" description="Basic and acidic residues" evidence="1">
    <location>
        <begin position="1843"/>
        <end position="1852"/>
    </location>
</feature>
<evidence type="ECO:0000259" key="2">
    <source>
        <dbReference type="PROSITE" id="PS50004"/>
    </source>
</evidence>
<dbReference type="PANTHER" id="PTHR21254">
    <property type="entry name" value="C2 DOMAIN-CONTAINING PROTEIN 3"/>
    <property type="match status" value="1"/>
</dbReference>
<feature type="region of interest" description="Disordered" evidence="1">
    <location>
        <begin position="1488"/>
        <end position="1516"/>
    </location>
</feature>
<dbReference type="InterPro" id="IPR000008">
    <property type="entry name" value="C2_dom"/>
</dbReference>
<protein>
    <submittedName>
        <fullName evidence="3">C2CD3 protein</fullName>
    </submittedName>
</protein>
<comment type="caution">
    <text evidence="3">The sequence shown here is derived from an EMBL/GenBank/DDBJ whole genome shotgun (WGS) entry which is preliminary data.</text>
</comment>
<keyword evidence="4" id="KW-1185">Reference proteome</keyword>
<feature type="domain" description="C2" evidence="2">
    <location>
        <begin position="1539"/>
        <end position="1661"/>
    </location>
</feature>
<proteinExistence type="predicted"/>
<dbReference type="SMART" id="SM00239">
    <property type="entry name" value="C2"/>
    <property type="match status" value="3"/>
</dbReference>
<gene>
    <name evidence="3" type="primary">C2cd3</name>
    <name evidence="3" type="ORF">TRILEU_R14308</name>
</gene>
<dbReference type="GO" id="GO:0005814">
    <property type="term" value="C:centriole"/>
    <property type="evidence" value="ECO:0007669"/>
    <property type="project" value="TreeGrafter"/>
</dbReference>
<dbReference type="SUPFAM" id="SSF49562">
    <property type="entry name" value="C2 domain (Calcium/lipid-binding domain, CaLB)"/>
    <property type="match status" value="2"/>
</dbReference>
<feature type="domain" description="C2" evidence="2">
    <location>
        <begin position="906"/>
        <end position="1068"/>
    </location>
</feature>
<feature type="region of interest" description="Disordered" evidence="1">
    <location>
        <begin position="410"/>
        <end position="465"/>
    </location>
</feature>
<dbReference type="InterPro" id="IPR035892">
    <property type="entry name" value="C2_domain_sf"/>
</dbReference>
<dbReference type="PROSITE" id="PS50004">
    <property type="entry name" value="C2"/>
    <property type="match status" value="4"/>
</dbReference>
<dbReference type="PANTHER" id="PTHR21254:SF1">
    <property type="entry name" value="C2 DOMAIN-CONTAINING PROTEIN 3"/>
    <property type="match status" value="1"/>
</dbReference>
<dbReference type="InterPro" id="IPR057537">
    <property type="entry name" value="C2_C2CD3_N"/>
</dbReference>
<dbReference type="GO" id="GO:0034451">
    <property type="term" value="C:centriolar satellite"/>
    <property type="evidence" value="ECO:0007669"/>
    <property type="project" value="TreeGrafter"/>
</dbReference>